<dbReference type="PANTHER" id="PTHR30408:SF12">
    <property type="entry name" value="TYPE I RESTRICTION ENZYME MJAVIII SPECIFICITY SUBUNIT"/>
    <property type="match status" value="1"/>
</dbReference>
<name>A0A243W605_9BACT</name>
<dbReference type="GO" id="GO:0003677">
    <property type="term" value="F:DNA binding"/>
    <property type="evidence" value="ECO:0007669"/>
    <property type="project" value="UniProtKB-KW"/>
</dbReference>
<dbReference type="RefSeq" id="WP_086597143.1">
    <property type="nucleotide sequence ID" value="NZ_MTSE01000034.1"/>
</dbReference>
<proteinExistence type="inferred from homology"/>
<protein>
    <recommendedName>
        <fullName evidence="4">Type I restriction modification DNA specificity domain-containing protein</fullName>
    </recommendedName>
</protein>
<dbReference type="Gene3D" id="3.90.220.20">
    <property type="entry name" value="DNA methylase specificity domains"/>
    <property type="match status" value="2"/>
</dbReference>
<evidence type="ECO:0000256" key="3">
    <source>
        <dbReference type="ARBA" id="ARBA00023125"/>
    </source>
</evidence>
<dbReference type="EMBL" id="MTSE01000034">
    <property type="protein sequence ID" value="OUJ69397.1"/>
    <property type="molecule type" value="Genomic_DNA"/>
</dbReference>
<keyword evidence="2" id="KW-0680">Restriction system</keyword>
<evidence type="ECO:0000313" key="5">
    <source>
        <dbReference type="EMBL" id="OUJ69397.1"/>
    </source>
</evidence>
<evidence type="ECO:0000259" key="4">
    <source>
        <dbReference type="Pfam" id="PF01420"/>
    </source>
</evidence>
<dbReference type="AlphaFoldDB" id="A0A243W605"/>
<comment type="caution">
    <text evidence="5">The sequence shown here is derived from an EMBL/GenBank/DDBJ whole genome shotgun (WGS) entry which is preliminary data.</text>
</comment>
<evidence type="ECO:0000256" key="2">
    <source>
        <dbReference type="ARBA" id="ARBA00022747"/>
    </source>
</evidence>
<dbReference type="InterPro" id="IPR044946">
    <property type="entry name" value="Restrct_endonuc_typeI_TRD_sf"/>
</dbReference>
<dbReference type="CDD" id="cd17273">
    <property type="entry name" value="RMtype1_S_EcoJA69PI-TRD1-CR1_like"/>
    <property type="match status" value="1"/>
</dbReference>
<feature type="domain" description="Type I restriction modification DNA specificity" evidence="4">
    <location>
        <begin position="216"/>
        <end position="391"/>
    </location>
</feature>
<accession>A0A243W605</accession>
<comment type="similarity">
    <text evidence="1">Belongs to the type-I restriction system S methylase family.</text>
</comment>
<keyword evidence="6" id="KW-1185">Reference proteome</keyword>
<keyword evidence="3" id="KW-0238">DNA-binding</keyword>
<evidence type="ECO:0000313" key="6">
    <source>
        <dbReference type="Proteomes" id="UP000194873"/>
    </source>
</evidence>
<evidence type="ECO:0000256" key="1">
    <source>
        <dbReference type="ARBA" id="ARBA00010923"/>
    </source>
</evidence>
<dbReference type="OrthoDB" id="825893at2"/>
<reference evidence="5 6" key="1">
    <citation type="submission" date="2017-01" db="EMBL/GenBank/DDBJ databases">
        <title>A new Hymenobacter.</title>
        <authorList>
            <person name="Liang Y."/>
            <person name="Feng F."/>
        </authorList>
    </citation>
    <scope>NUCLEOTIDE SEQUENCE [LARGE SCALE GENOMIC DNA]</scope>
    <source>
        <strain evidence="5">MIMBbqt21</strain>
    </source>
</reference>
<sequence length="426" mass="47171">MSEAMELPEGWRKVKLGEIGQLSGGGTPSTKDENYWNGGIPWLTPNEVTKSNSLFVTSTQRTISEIGLKNSSARLQPVGTVMLTSRATIGEVAINTVPMATNQGFINVICDSEFVFNEFLAHWMAHNKEIFIERAHGAIFKEITKSNFKVISIILPPLPEQRAIAEVLGSVQAALAARRREQQLEQEYKAALLEHLFTRSTRGGETRETEIGEVPMGWEVTTLKKVFEGGGKIQTGPFGSQLHAYDYLPEGIPVLNPTHLGANTINKKSVPRISQEKAKELTKHFLKEGDILISRRGDFSHYAYITPDFSGGLCGTGCLLLRIQNPEIDNYYVSVWLGMRVAQDYLRKNAVGTVMPNLNTSILNSIPMLIPPLPEQQRIAAVLGAVDEKLGALATEVARLEELFRALLEELLSGRMRTRALSKEEN</sequence>
<dbReference type="PANTHER" id="PTHR30408">
    <property type="entry name" value="TYPE-1 RESTRICTION ENZYME ECOKI SPECIFICITY PROTEIN"/>
    <property type="match status" value="1"/>
</dbReference>
<feature type="domain" description="Type I restriction modification DNA specificity" evidence="4">
    <location>
        <begin position="8"/>
        <end position="186"/>
    </location>
</feature>
<dbReference type="InterPro" id="IPR052021">
    <property type="entry name" value="Type-I_RS_S_subunit"/>
</dbReference>
<dbReference type="SUPFAM" id="SSF116734">
    <property type="entry name" value="DNA methylase specificity domain"/>
    <property type="match status" value="2"/>
</dbReference>
<dbReference type="Pfam" id="PF01420">
    <property type="entry name" value="Methylase_S"/>
    <property type="match status" value="2"/>
</dbReference>
<organism evidence="5 6">
    <name type="scientific">Hymenobacter crusticola</name>
    <dbReference type="NCBI Taxonomy" id="1770526"/>
    <lineage>
        <taxon>Bacteria</taxon>
        <taxon>Pseudomonadati</taxon>
        <taxon>Bacteroidota</taxon>
        <taxon>Cytophagia</taxon>
        <taxon>Cytophagales</taxon>
        <taxon>Hymenobacteraceae</taxon>
        <taxon>Hymenobacter</taxon>
    </lineage>
</organism>
<dbReference type="Proteomes" id="UP000194873">
    <property type="component" value="Unassembled WGS sequence"/>
</dbReference>
<dbReference type="GO" id="GO:0009307">
    <property type="term" value="P:DNA restriction-modification system"/>
    <property type="evidence" value="ECO:0007669"/>
    <property type="project" value="UniProtKB-KW"/>
</dbReference>
<dbReference type="InterPro" id="IPR000055">
    <property type="entry name" value="Restrct_endonuc_typeI_TRD"/>
</dbReference>
<gene>
    <name evidence="5" type="ORF">BXP70_26535</name>
</gene>
<dbReference type="Gene3D" id="1.10.287.1120">
    <property type="entry name" value="Bipartite methylase S protein"/>
    <property type="match status" value="1"/>
</dbReference>